<sequence length="1014" mass="112709">MSNKLIPARLRLLSIGLLVPLLALALFSSGTVMQAQQPAANPPRELEVDEPLPPLEAARTMVVPAGFQVTLFAGEPDVQQPIGFCIDDRGRLWVAEAYNYPHHGTKPGDRILIFEDTDNDGRFDKRTIFYDQLNYVTGIEVGFGGAWVMSPPNLYFIPDRDGDDQPDGAPQVLLDGFGNHANSHNLANGFSWGPDGWLYGTHGRTNWSLLGKPGTPKEERVRFDGGVYRYHPITHEWEPYADGTTNPWGIDWNDFGESFICNCVNPHLFHVIYGAHYEPWRNRESSQYAYQRIDTIADHLHFVGAGNVRDGLGSAAEDKAGGGHAHCGTMVYLGDNWPDKYRNTLFTNNIHGRRINNDLLRRSGSGYLAAHGDDLMRSKDPWYMGVTLRYGPDGSVFASDWSDTGECHSVKNTRRETGRIYKISYGQPQTGAVDFAKLSNKELVEKQLHRNDWHVQHARRLLQERMAAGQDMTDVAQQLRAMYSEQIEVPKKLRALWALQVIGELNDALLIEQLGNENEYIRAWAVRLLCEDRDPPAAALDRFSMLAAHDVSPLVRLHIASCLQRLKPEQRWTIAERLLQRSEDADDENLPLMIWYAIEPLVNEDAARFVSLAGTTELPLVARFIGRRIAGIPAAKDELAAAIKLLGGTKGETQQEFLTGIITGLEGRRSVPMPESWPATFVSLKERRDDRLLEQALQLALIFDDPTALELLKTQAADEKVIPAVRNRALQALVAKKAANVDFLLLKLAADPAVARVALRGLAEYENPETPTIILNNYNSLPSAARQDALQTLAARSAWAMKLVDALEANKIARSDVTAYTARQLFSLDHAELTARVKAVWGELRESPADKQLLVANIKRRVTPDAIARADRAAGRVLFQKTCANCHRFFDAGGKIGPDITGSQRTNLDYLLNTLIDPSAAVNKDYQMQVIATTSGRIITGLIVEESKTAITVQTVNEKIVVPADEIEERKVSPVSMMPDGLLQNLSTDQVQQLLAYLMGPEQVPLPMDDANGK</sequence>
<dbReference type="PROSITE" id="PS51007">
    <property type="entry name" value="CYTC"/>
    <property type="match status" value="1"/>
</dbReference>
<dbReference type="NCBIfam" id="TIGR02603">
    <property type="entry name" value="CxxCH_TIGR02603"/>
    <property type="match status" value="1"/>
</dbReference>
<accession>A0A517YD80</accession>
<keyword evidence="7" id="KW-1185">Reference proteome</keyword>
<dbReference type="InterPro" id="IPR009056">
    <property type="entry name" value="Cyt_c-like_dom"/>
</dbReference>
<dbReference type="OrthoDB" id="225269at2"/>
<gene>
    <name evidence="6" type="ORF">ETAA8_32960</name>
</gene>
<evidence type="ECO:0000256" key="4">
    <source>
        <dbReference type="PROSITE-ProRule" id="PRU00433"/>
    </source>
</evidence>
<dbReference type="SUPFAM" id="SSF48371">
    <property type="entry name" value="ARM repeat"/>
    <property type="match status" value="1"/>
</dbReference>
<dbReference type="EMBL" id="CP036274">
    <property type="protein sequence ID" value="QDU28196.1"/>
    <property type="molecule type" value="Genomic_DNA"/>
</dbReference>
<dbReference type="GO" id="GO:0009055">
    <property type="term" value="F:electron transfer activity"/>
    <property type="evidence" value="ECO:0007669"/>
    <property type="project" value="InterPro"/>
</dbReference>
<dbReference type="InterPro" id="IPR013427">
    <property type="entry name" value="Haem-bd_dom_put"/>
</dbReference>
<dbReference type="InterPro" id="IPR013428">
    <property type="entry name" value="Membrane-bound_put_N"/>
</dbReference>
<keyword evidence="3 4" id="KW-0408">Iron</keyword>
<dbReference type="InterPro" id="IPR011041">
    <property type="entry name" value="Quinoprot_gluc/sorb_DH_b-prop"/>
</dbReference>
<dbReference type="Proteomes" id="UP000315017">
    <property type="component" value="Chromosome"/>
</dbReference>
<dbReference type="AlphaFoldDB" id="A0A517YD80"/>
<reference evidence="6 7" key="1">
    <citation type="submission" date="2019-02" db="EMBL/GenBank/DDBJ databases">
        <title>Deep-cultivation of Planctomycetes and their phenomic and genomic characterization uncovers novel biology.</title>
        <authorList>
            <person name="Wiegand S."/>
            <person name="Jogler M."/>
            <person name="Boedeker C."/>
            <person name="Pinto D."/>
            <person name="Vollmers J."/>
            <person name="Rivas-Marin E."/>
            <person name="Kohn T."/>
            <person name="Peeters S.H."/>
            <person name="Heuer A."/>
            <person name="Rast P."/>
            <person name="Oberbeckmann S."/>
            <person name="Bunk B."/>
            <person name="Jeske O."/>
            <person name="Meyerdierks A."/>
            <person name="Storesund J.E."/>
            <person name="Kallscheuer N."/>
            <person name="Luecker S."/>
            <person name="Lage O.M."/>
            <person name="Pohl T."/>
            <person name="Merkel B.J."/>
            <person name="Hornburger P."/>
            <person name="Mueller R.-W."/>
            <person name="Bruemmer F."/>
            <person name="Labrenz M."/>
            <person name="Spormann A.M."/>
            <person name="Op den Camp H."/>
            <person name="Overmann J."/>
            <person name="Amann R."/>
            <person name="Jetten M.S.M."/>
            <person name="Mascher T."/>
            <person name="Medema M.H."/>
            <person name="Devos D.P."/>
            <person name="Kaster A.-K."/>
            <person name="Ovreas L."/>
            <person name="Rohde M."/>
            <person name="Galperin M.Y."/>
            <person name="Jogler C."/>
        </authorList>
    </citation>
    <scope>NUCLEOTIDE SEQUENCE [LARGE SCALE GENOMIC DNA]</scope>
    <source>
        <strain evidence="6 7">ETA_A8</strain>
    </source>
</reference>
<dbReference type="InterPro" id="IPR011042">
    <property type="entry name" value="6-blade_b-propeller_TolB-like"/>
</dbReference>
<dbReference type="KEGG" id="aagg:ETAA8_32960"/>
<dbReference type="InterPro" id="IPR016024">
    <property type="entry name" value="ARM-type_fold"/>
</dbReference>
<evidence type="ECO:0000259" key="5">
    <source>
        <dbReference type="PROSITE" id="PS51007"/>
    </source>
</evidence>
<protein>
    <submittedName>
        <fullName evidence="6">Cytochrome c</fullName>
    </submittedName>
</protein>
<name>A0A517YD80_9BACT</name>
<dbReference type="InterPro" id="IPR036909">
    <property type="entry name" value="Cyt_c-like_dom_sf"/>
</dbReference>
<evidence type="ECO:0000256" key="2">
    <source>
        <dbReference type="ARBA" id="ARBA00022723"/>
    </source>
</evidence>
<evidence type="ECO:0000313" key="7">
    <source>
        <dbReference type="Proteomes" id="UP000315017"/>
    </source>
</evidence>
<dbReference type="InterPro" id="IPR055557">
    <property type="entry name" value="DUF7133"/>
</dbReference>
<dbReference type="Pfam" id="PF23500">
    <property type="entry name" value="DUF7133"/>
    <property type="match status" value="1"/>
</dbReference>
<dbReference type="SUPFAM" id="SSF46626">
    <property type="entry name" value="Cytochrome c"/>
    <property type="match status" value="1"/>
</dbReference>
<evidence type="ECO:0000313" key="6">
    <source>
        <dbReference type="EMBL" id="QDU28196.1"/>
    </source>
</evidence>
<dbReference type="Gene3D" id="2.120.10.30">
    <property type="entry name" value="TolB, C-terminal domain"/>
    <property type="match status" value="1"/>
</dbReference>
<evidence type="ECO:0000256" key="3">
    <source>
        <dbReference type="ARBA" id="ARBA00023004"/>
    </source>
</evidence>
<dbReference type="PANTHER" id="PTHR33546">
    <property type="entry name" value="LARGE, MULTIFUNCTIONAL SECRETED PROTEIN-RELATED"/>
    <property type="match status" value="1"/>
</dbReference>
<proteinExistence type="predicted"/>
<dbReference type="RefSeq" id="WP_145090075.1">
    <property type="nucleotide sequence ID" value="NZ_CP036274.1"/>
</dbReference>
<keyword evidence="1 4" id="KW-0349">Heme</keyword>
<dbReference type="SUPFAM" id="SSF50952">
    <property type="entry name" value="Soluble quinoprotein glucose dehydrogenase"/>
    <property type="match status" value="1"/>
</dbReference>
<dbReference type="GO" id="GO:0020037">
    <property type="term" value="F:heme binding"/>
    <property type="evidence" value="ECO:0007669"/>
    <property type="project" value="InterPro"/>
</dbReference>
<dbReference type="NCBIfam" id="TIGR02604">
    <property type="entry name" value="Piru_Ver_Nterm"/>
    <property type="match status" value="1"/>
</dbReference>
<keyword evidence="2 4" id="KW-0479">Metal-binding</keyword>
<organism evidence="6 7">
    <name type="scientific">Anatilimnocola aggregata</name>
    <dbReference type="NCBI Taxonomy" id="2528021"/>
    <lineage>
        <taxon>Bacteria</taxon>
        <taxon>Pseudomonadati</taxon>
        <taxon>Planctomycetota</taxon>
        <taxon>Planctomycetia</taxon>
        <taxon>Pirellulales</taxon>
        <taxon>Pirellulaceae</taxon>
        <taxon>Anatilimnocola</taxon>
    </lineage>
</organism>
<dbReference type="PANTHER" id="PTHR33546:SF1">
    <property type="entry name" value="LARGE, MULTIFUNCTIONAL SECRETED PROTEIN"/>
    <property type="match status" value="1"/>
</dbReference>
<dbReference type="GO" id="GO:0046872">
    <property type="term" value="F:metal ion binding"/>
    <property type="evidence" value="ECO:0007669"/>
    <property type="project" value="UniProtKB-KW"/>
</dbReference>
<dbReference type="Gene3D" id="1.10.760.10">
    <property type="entry name" value="Cytochrome c-like domain"/>
    <property type="match status" value="1"/>
</dbReference>
<evidence type="ECO:0000256" key="1">
    <source>
        <dbReference type="ARBA" id="ARBA00022617"/>
    </source>
</evidence>
<feature type="domain" description="Cytochrome c" evidence="5">
    <location>
        <begin position="870"/>
        <end position="1002"/>
    </location>
</feature>